<keyword evidence="1 5" id="KW-0645">Protease</keyword>
<comment type="caution">
    <text evidence="5">The sequence shown here is derived from an EMBL/GenBank/DDBJ whole genome shotgun (WGS) entry which is preliminary data.</text>
</comment>
<reference evidence="5" key="1">
    <citation type="submission" date="2022-07" db="EMBL/GenBank/DDBJ databases">
        <title>Taxonomy of Novel Oxalotrophic and Methylotrophic Bacteria.</title>
        <authorList>
            <person name="Sahin N."/>
            <person name="Tani A."/>
        </authorList>
    </citation>
    <scope>NUCLEOTIDE SEQUENCE</scope>
    <source>
        <strain evidence="5">Y10</strain>
    </source>
</reference>
<accession>A0ABQ5ML32</accession>
<evidence type="ECO:0000259" key="4">
    <source>
        <dbReference type="SMART" id="SM00245"/>
    </source>
</evidence>
<dbReference type="Proteomes" id="UP001143543">
    <property type="component" value="Unassembled WGS sequence"/>
</dbReference>
<dbReference type="Pfam" id="PF11818">
    <property type="entry name" value="DUF3340"/>
    <property type="match status" value="1"/>
</dbReference>
<sequence>MKGFSQTDDFCETLSSVNSIIQKYHYAPKAVDDSLSAYVFHNFLEKLDEDEMYFLKEDFEKLNSYFEYNLDDAILNNNCSFIDTFYTIYKIRLDETKKVLEEIDIQQLDFSGTDSLYFTKRGTGYRFAKTKEKKATYWSRKIRRDAIYKFLDLTDSTETFNTKINTVTKQVIDNEICIIEDKLKTDHNLKKTMQDAFLDTFCSYFDPHTNYFNPSDKSYFDESLHDDYNSIGLKFSKTDNGNIVVSEIQAGCTAWKENLVEIGDEILTITANNIPLEMNCISLETLYNFIYNPENKILHFRIKKKSSNTTTTINLKKEAIHIADNTVDSFILKGTNKVGYIKLPGFYTSEDFGMGCANDIAKELLRLNKEKVEALILDLRNNGGGSLKEATDLVGLFIDRGPVAIVNTRENNKEIVKDYNRGTVFSKPLIILVNENSASASEYVTASLQDHQRAIVVGTTTFGKASGQTIFTANPNNPNAGYVKVTFERLYRITGESWQKDGVVPDFSIPSLLESFSYRESHYENVLANDTIVKNTYFKIPVKRNLQRLIEQSKERLEISKNIQLIKKIDTDLHTYFDDTTTIPLSLKGVISRKEKFDAIWTQMDSVYTTDNSFKIDNTLANKEIISKNDEVNEINTKKREDLLKDYELSETYKIITDLLTNK</sequence>
<evidence type="ECO:0000313" key="5">
    <source>
        <dbReference type="EMBL" id="GLB50123.1"/>
    </source>
</evidence>
<dbReference type="EMBL" id="BRVO01000003">
    <property type="protein sequence ID" value="GLB50123.1"/>
    <property type="molecule type" value="Genomic_DNA"/>
</dbReference>
<dbReference type="SUPFAM" id="SSF50156">
    <property type="entry name" value="PDZ domain-like"/>
    <property type="match status" value="1"/>
</dbReference>
<dbReference type="InterPro" id="IPR040573">
    <property type="entry name" value="TSP_N"/>
</dbReference>
<feature type="domain" description="Tail specific protease" evidence="4">
    <location>
        <begin position="308"/>
        <end position="510"/>
    </location>
</feature>
<dbReference type="InterPro" id="IPR004447">
    <property type="entry name" value="Peptidase_S41A"/>
</dbReference>
<evidence type="ECO:0000256" key="1">
    <source>
        <dbReference type="ARBA" id="ARBA00022670"/>
    </source>
</evidence>
<dbReference type="Gene3D" id="3.30.750.44">
    <property type="match status" value="1"/>
</dbReference>
<dbReference type="Pfam" id="PF03572">
    <property type="entry name" value="Peptidase_S41"/>
    <property type="match status" value="1"/>
</dbReference>
<keyword evidence="2" id="KW-0378">Hydrolase</keyword>
<dbReference type="InterPro" id="IPR029045">
    <property type="entry name" value="ClpP/crotonase-like_dom_sf"/>
</dbReference>
<dbReference type="SUPFAM" id="SSF52096">
    <property type="entry name" value="ClpP/crotonase"/>
    <property type="match status" value="1"/>
</dbReference>
<organism evidence="5 6">
    <name type="scientific">Neptunitalea lumnitzerae</name>
    <dbReference type="NCBI Taxonomy" id="2965509"/>
    <lineage>
        <taxon>Bacteria</taxon>
        <taxon>Pseudomonadati</taxon>
        <taxon>Bacteroidota</taxon>
        <taxon>Flavobacteriia</taxon>
        <taxon>Flavobacteriales</taxon>
        <taxon>Flavobacteriaceae</taxon>
        <taxon>Neptunitalea</taxon>
    </lineage>
</organism>
<keyword evidence="3" id="KW-0720">Serine protease</keyword>
<name>A0ABQ5ML32_9FLAO</name>
<keyword evidence="6" id="KW-1185">Reference proteome</keyword>
<dbReference type="CDD" id="cd07560">
    <property type="entry name" value="Peptidase_S41_CPP"/>
    <property type="match status" value="1"/>
</dbReference>
<gene>
    <name evidence="5" type="ORF">Y10_24910</name>
</gene>
<dbReference type="GO" id="GO:0006508">
    <property type="term" value="P:proteolysis"/>
    <property type="evidence" value="ECO:0007669"/>
    <property type="project" value="UniProtKB-KW"/>
</dbReference>
<dbReference type="InterPro" id="IPR020992">
    <property type="entry name" value="Tail_Prtase_C"/>
</dbReference>
<protein>
    <submittedName>
        <fullName evidence="5">Tail-specific protease</fullName>
    </submittedName>
</protein>
<proteinExistence type="predicted"/>
<dbReference type="SMART" id="SM00245">
    <property type="entry name" value="TSPc"/>
    <property type="match status" value="1"/>
</dbReference>
<dbReference type="InterPro" id="IPR005151">
    <property type="entry name" value="Tail-specific_protease"/>
</dbReference>
<evidence type="ECO:0000256" key="2">
    <source>
        <dbReference type="ARBA" id="ARBA00022801"/>
    </source>
</evidence>
<dbReference type="Pfam" id="PF17804">
    <property type="entry name" value="TSP_NTD"/>
    <property type="match status" value="1"/>
</dbReference>
<evidence type="ECO:0000256" key="3">
    <source>
        <dbReference type="ARBA" id="ARBA00022825"/>
    </source>
</evidence>
<dbReference type="Gene3D" id="3.90.226.10">
    <property type="entry name" value="2-enoyl-CoA Hydratase, Chain A, domain 1"/>
    <property type="match status" value="1"/>
</dbReference>
<dbReference type="PANTHER" id="PTHR32060">
    <property type="entry name" value="TAIL-SPECIFIC PROTEASE"/>
    <property type="match status" value="1"/>
</dbReference>
<dbReference type="GO" id="GO:0008233">
    <property type="term" value="F:peptidase activity"/>
    <property type="evidence" value="ECO:0007669"/>
    <property type="project" value="UniProtKB-KW"/>
</dbReference>
<dbReference type="Gene3D" id="2.30.42.10">
    <property type="match status" value="1"/>
</dbReference>
<evidence type="ECO:0000313" key="6">
    <source>
        <dbReference type="Proteomes" id="UP001143543"/>
    </source>
</evidence>
<dbReference type="InterPro" id="IPR036034">
    <property type="entry name" value="PDZ_sf"/>
</dbReference>
<dbReference type="PANTHER" id="PTHR32060:SF22">
    <property type="entry name" value="CARBOXYL-TERMINAL-PROCESSING PEPTIDASE 3, CHLOROPLASTIC"/>
    <property type="match status" value="1"/>
</dbReference>